<feature type="non-terminal residue" evidence="1">
    <location>
        <position position="1"/>
    </location>
</feature>
<reference evidence="1 2" key="1">
    <citation type="submission" date="2020-02" db="EMBL/GenBank/DDBJ databases">
        <authorList>
            <person name="Ferguson B K."/>
        </authorList>
    </citation>
    <scope>NUCLEOTIDE SEQUENCE [LARGE SCALE GENOMIC DNA]</scope>
</reference>
<dbReference type="EMBL" id="CADCXU010011206">
    <property type="protein sequence ID" value="CAB0001626.1"/>
    <property type="molecule type" value="Genomic_DNA"/>
</dbReference>
<sequence length="176" mass="20412">APPTVGPTIRPNPKNVSNEAWKLRKLKIFFLLKPTSKHIDGDQTEANYRAVFNDSARSGKSDQWSIRNRWLYLKMSLPKDAFIQGCFYPRMHLSKDACTQRCFYPRMPLYKDASIQGCLYPRMLLSKDVFIQEFLYPRISLSKYAFNQGCFGLKSNDAFIRGCPYPRMTLSKDAFT</sequence>
<name>A0A6H5GE48_9HEMI</name>
<accession>A0A6H5GE48</accession>
<dbReference type="AlphaFoldDB" id="A0A6H5GE48"/>
<proteinExistence type="predicted"/>
<keyword evidence="2" id="KW-1185">Reference proteome</keyword>
<organism evidence="1 2">
    <name type="scientific">Nesidiocoris tenuis</name>
    <dbReference type="NCBI Taxonomy" id="355587"/>
    <lineage>
        <taxon>Eukaryota</taxon>
        <taxon>Metazoa</taxon>
        <taxon>Ecdysozoa</taxon>
        <taxon>Arthropoda</taxon>
        <taxon>Hexapoda</taxon>
        <taxon>Insecta</taxon>
        <taxon>Pterygota</taxon>
        <taxon>Neoptera</taxon>
        <taxon>Paraneoptera</taxon>
        <taxon>Hemiptera</taxon>
        <taxon>Heteroptera</taxon>
        <taxon>Panheteroptera</taxon>
        <taxon>Cimicomorpha</taxon>
        <taxon>Miridae</taxon>
        <taxon>Dicyphina</taxon>
        <taxon>Nesidiocoris</taxon>
    </lineage>
</organism>
<gene>
    <name evidence="1" type="ORF">NTEN_LOCUS7413</name>
</gene>
<protein>
    <submittedName>
        <fullName evidence="1">Uncharacterized protein</fullName>
    </submittedName>
</protein>
<evidence type="ECO:0000313" key="1">
    <source>
        <dbReference type="EMBL" id="CAB0001626.1"/>
    </source>
</evidence>
<evidence type="ECO:0000313" key="2">
    <source>
        <dbReference type="Proteomes" id="UP000479000"/>
    </source>
</evidence>
<dbReference type="Proteomes" id="UP000479000">
    <property type="component" value="Unassembled WGS sequence"/>
</dbReference>